<name>A0ABX2EUI4_9BURK</name>
<feature type="signal peptide" evidence="1">
    <location>
        <begin position="1"/>
        <end position="16"/>
    </location>
</feature>
<keyword evidence="3" id="KW-1185">Reference proteome</keyword>
<evidence type="ECO:0000313" key="2">
    <source>
        <dbReference type="EMBL" id="NRF72142.1"/>
    </source>
</evidence>
<proteinExistence type="predicted"/>
<dbReference type="Proteomes" id="UP000737171">
    <property type="component" value="Unassembled WGS sequence"/>
</dbReference>
<gene>
    <name evidence="2" type="ORF">HLB44_34675</name>
</gene>
<evidence type="ECO:0000256" key="1">
    <source>
        <dbReference type="SAM" id="SignalP"/>
    </source>
</evidence>
<evidence type="ECO:0000313" key="3">
    <source>
        <dbReference type="Proteomes" id="UP000737171"/>
    </source>
</evidence>
<dbReference type="EMBL" id="JABRWJ010000018">
    <property type="protein sequence ID" value="NRF72142.1"/>
    <property type="molecule type" value="Genomic_DNA"/>
</dbReference>
<dbReference type="RefSeq" id="WP_173134805.1">
    <property type="nucleotide sequence ID" value="NZ_JABRWJ010000018.1"/>
</dbReference>
<keyword evidence="1" id="KW-0732">Signal</keyword>
<organism evidence="2 3">
    <name type="scientific">Pseudaquabacterium terrae</name>
    <dbReference type="NCBI Taxonomy" id="2732868"/>
    <lineage>
        <taxon>Bacteria</taxon>
        <taxon>Pseudomonadati</taxon>
        <taxon>Pseudomonadota</taxon>
        <taxon>Betaproteobacteria</taxon>
        <taxon>Burkholderiales</taxon>
        <taxon>Sphaerotilaceae</taxon>
        <taxon>Pseudaquabacterium</taxon>
    </lineage>
</organism>
<protein>
    <submittedName>
        <fullName evidence="2">Uncharacterized protein</fullName>
    </submittedName>
</protein>
<accession>A0ABX2EUI4</accession>
<sequence>MKAALFLLLITPAAFALDADVLRCRALKDPPQRLACYDAMTVPAVPAAGTVRPESRETPAEFGLDTLAGERRLDAIDSHIEGRFEGWNPKDKIRLANGQVWQISDDSRGFIDKQDPKVRVRRGALGAYYLEFEGSNRSPKIRRVQ</sequence>
<feature type="chain" id="PRO_5045696980" evidence="1">
    <location>
        <begin position="17"/>
        <end position="145"/>
    </location>
</feature>
<comment type="caution">
    <text evidence="2">The sequence shown here is derived from an EMBL/GenBank/DDBJ whole genome shotgun (WGS) entry which is preliminary data.</text>
</comment>
<reference evidence="2 3" key="1">
    <citation type="submission" date="2020-05" db="EMBL/GenBank/DDBJ databases">
        <title>Aquincola sp. isolate from soil.</title>
        <authorList>
            <person name="Han J."/>
            <person name="Kim D.-U."/>
        </authorList>
    </citation>
    <scope>NUCLEOTIDE SEQUENCE [LARGE SCALE GENOMIC DNA]</scope>
    <source>
        <strain evidence="2 3">S2</strain>
    </source>
</reference>